<keyword evidence="9" id="KW-1185">Reference proteome</keyword>
<dbReference type="SUPFAM" id="SSF52738">
    <property type="entry name" value="Methylesterase CheB, C-terminal domain"/>
    <property type="match status" value="1"/>
</dbReference>
<dbReference type="Proteomes" id="UP000199668">
    <property type="component" value="Unassembled WGS sequence"/>
</dbReference>
<dbReference type="EMBL" id="FOTY01000030">
    <property type="protein sequence ID" value="SFM30211.1"/>
    <property type="molecule type" value="Genomic_DNA"/>
</dbReference>
<dbReference type="GO" id="GO:0050568">
    <property type="term" value="F:protein-glutamine glutaminase activity"/>
    <property type="evidence" value="ECO:0007669"/>
    <property type="project" value="UniProtKB-UniRule"/>
</dbReference>
<keyword evidence="3 5" id="KW-0597">Phosphoprotein</keyword>
<dbReference type="STRING" id="266892.SAMN04488054_13028"/>
<feature type="active site" evidence="3 4">
    <location>
        <position position="290"/>
    </location>
</feature>
<dbReference type="Gene3D" id="3.40.50.180">
    <property type="entry name" value="Methylesterase CheB, C-terminal domain"/>
    <property type="match status" value="1"/>
</dbReference>
<dbReference type="Gene3D" id="3.40.50.2300">
    <property type="match status" value="1"/>
</dbReference>
<dbReference type="SMART" id="SM00448">
    <property type="entry name" value="REC"/>
    <property type="match status" value="1"/>
</dbReference>
<dbReference type="GO" id="GO:0000156">
    <property type="term" value="F:phosphorelay response regulator activity"/>
    <property type="evidence" value="ECO:0007669"/>
    <property type="project" value="InterPro"/>
</dbReference>
<organism evidence="8 9">
    <name type="scientific">Salibacterium qingdaonense</name>
    <dbReference type="NCBI Taxonomy" id="266892"/>
    <lineage>
        <taxon>Bacteria</taxon>
        <taxon>Bacillati</taxon>
        <taxon>Bacillota</taxon>
        <taxon>Bacilli</taxon>
        <taxon>Bacillales</taxon>
        <taxon>Bacillaceae</taxon>
    </lineage>
</organism>
<evidence type="ECO:0000256" key="3">
    <source>
        <dbReference type="HAMAP-Rule" id="MF_00099"/>
    </source>
</evidence>
<evidence type="ECO:0000259" key="7">
    <source>
        <dbReference type="PROSITE" id="PS50122"/>
    </source>
</evidence>
<dbReference type="HAMAP" id="MF_00099">
    <property type="entry name" value="CheB_chemtxs"/>
    <property type="match status" value="1"/>
</dbReference>
<dbReference type="InterPro" id="IPR011006">
    <property type="entry name" value="CheY-like_superfamily"/>
</dbReference>
<feature type="active site" evidence="3 4">
    <location>
        <position position="167"/>
    </location>
</feature>
<dbReference type="PROSITE" id="PS50122">
    <property type="entry name" value="CHEB"/>
    <property type="match status" value="1"/>
</dbReference>
<evidence type="ECO:0000256" key="2">
    <source>
        <dbReference type="ARBA" id="ARBA00048267"/>
    </source>
</evidence>
<evidence type="ECO:0000313" key="9">
    <source>
        <dbReference type="Proteomes" id="UP000199668"/>
    </source>
</evidence>
<name>A0A1I4PQN8_9BACI</name>
<comment type="subcellular location">
    <subcellularLocation>
        <location evidence="3">Cytoplasm</location>
    </subcellularLocation>
</comment>
<feature type="domain" description="Response regulatory" evidence="6">
    <location>
        <begin position="3"/>
        <end position="120"/>
    </location>
</feature>
<comment type="catalytic activity">
    <reaction evidence="3">
        <text>L-glutaminyl-[protein] + H2O = L-glutamyl-[protein] + NH4(+)</text>
        <dbReference type="Rhea" id="RHEA:16441"/>
        <dbReference type="Rhea" id="RHEA-COMP:10207"/>
        <dbReference type="Rhea" id="RHEA-COMP:10208"/>
        <dbReference type="ChEBI" id="CHEBI:15377"/>
        <dbReference type="ChEBI" id="CHEBI:28938"/>
        <dbReference type="ChEBI" id="CHEBI:29973"/>
        <dbReference type="ChEBI" id="CHEBI:30011"/>
        <dbReference type="EC" id="3.5.1.44"/>
    </reaction>
</comment>
<dbReference type="Pfam" id="PF00072">
    <property type="entry name" value="Response_reg"/>
    <property type="match status" value="1"/>
</dbReference>
<dbReference type="PANTHER" id="PTHR42872:SF3">
    <property type="entry name" value="PROTEIN-GLUTAMATE METHYLESTERASE_PROTEIN-GLUTAMINE GLUTAMINASE 1"/>
    <property type="match status" value="1"/>
</dbReference>
<evidence type="ECO:0000256" key="4">
    <source>
        <dbReference type="PROSITE-ProRule" id="PRU00050"/>
    </source>
</evidence>
<protein>
    <recommendedName>
        <fullName evidence="3">Protein-glutamate methylesterase/protein-glutamine glutaminase</fullName>
        <ecNumber evidence="3">3.1.1.61</ecNumber>
        <ecNumber evidence="3">3.5.1.44</ecNumber>
    </recommendedName>
</protein>
<evidence type="ECO:0000256" key="5">
    <source>
        <dbReference type="PROSITE-ProRule" id="PRU00169"/>
    </source>
</evidence>
<evidence type="ECO:0000313" key="8">
    <source>
        <dbReference type="EMBL" id="SFM30211.1"/>
    </source>
</evidence>
<dbReference type="Pfam" id="PF01339">
    <property type="entry name" value="CheB_methylest"/>
    <property type="match status" value="1"/>
</dbReference>
<dbReference type="PROSITE" id="PS50110">
    <property type="entry name" value="RESPONSE_REGULATORY"/>
    <property type="match status" value="1"/>
</dbReference>
<feature type="domain" description="CheB-type methylesterase" evidence="7">
    <location>
        <begin position="155"/>
        <end position="349"/>
    </location>
</feature>
<dbReference type="CDD" id="cd16432">
    <property type="entry name" value="CheB_Rec"/>
    <property type="match status" value="1"/>
</dbReference>
<dbReference type="NCBIfam" id="NF001965">
    <property type="entry name" value="PRK00742.1"/>
    <property type="match status" value="1"/>
</dbReference>
<dbReference type="EC" id="3.1.1.61" evidence="3"/>
<proteinExistence type="inferred from homology"/>
<dbReference type="GO" id="GO:0006935">
    <property type="term" value="P:chemotaxis"/>
    <property type="evidence" value="ECO:0007669"/>
    <property type="project" value="UniProtKB-UniRule"/>
</dbReference>
<dbReference type="EC" id="3.5.1.44" evidence="3"/>
<accession>A0A1I4PQN8</accession>
<feature type="active site" evidence="3 4">
    <location>
        <position position="194"/>
    </location>
</feature>
<dbReference type="GO" id="GO:0008984">
    <property type="term" value="F:protein-glutamate methylesterase activity"/>
    <property type="evidence" value="ECO:0007669"/>
    <property type="project" value="UniProtKB-UniRule"/>
</dbReference>
<keyword evidence="3" id="KW-0963">Cytoplasm</keyword>
<sequence length="352" mass="37282">MIRVLVVDDSAFMRKLISDYINEETDMTAAGTARNGKDALEKVRTGNFDVITLDVEMPEMNGMEALRSIMETCPHPVIMVSSLTTQGAEQTITALELGAVDFLAKPSGSISLDLHHVKEEMVEKIRTAAQVDAGKKMAPSAPAMQIAKDEPDGISLDGRKTVAIATSTGGPKALQVLLSGLPEDLPAPVFIVQHMPPAFTQSLANRLDQLSRLHVKEAQDGEVAKAGTVYIAPGGRHLAVRRMGRSLITEVLDTPPVNGHRPSADVLFSSLAGVDGFSHVGVVLTGMGADGATGLAEMKKAQDCLLITESQRTSIVYGMPKAARQRAGAEHSLDIGDIAGFLSASLLPGLNK</sequence>
<dbReference type="OrthoDB" id="9793421at2"/>
<dbReference type="PANTHER" id="PTHR42872">
    <property type="entry name" value="PROTEIN-GLUTAMATE METHYLESTERASE/PROTEIN-GLUTAMINE GLUTAMINASE"/>
    <property type="match status" value="1"/>
</dbReference>
<evidence type="ECO:0000259" key="6">
    <source>
        <dbReference type="PROSITE" id="PS50110"/>
    </source>
</evidence>
<reference evidence="8 9" key="1">
    <citation type="submission" date="2016-10" db="EMBL/GenBank/DDBJ databases">
        <authorList>
            <person name="de Groot N.N."/>
        </authorList>
    </citation>
    <scope>NUCLEOTIDE SEQUENCE [LARGE SCALE GENOMIC DNA]</scope>
    <source>
        <strain evidence="8 9">CGMCC 1.6134</strain>
    </source>
</reference>
<dbReference type="AlphaFoldDB" id="A0A1I4PQN8"/>
<dbReference type="GO" id="GO:0005737">
    <property type="term" value="C:cytoplasm"/>
    <property type="evidence" value="ECO:0007669"/>
    <property type="project" value="UniProtKB-SubCell"/>
</dbReference>
<dbReference type="PIRSF" id="PIRSF000876">
    <property type="entry name" value="RR_chemtxs_CheB"/>
    <property type="match status" value="1"/>
</dbReference>
<dbReference type="CDD" id="cd17541">
    <property type="entry name" value="REC_CheB-like"/>
    <property type="match status" value="1"/>
</dbReference>
<comment type="similarity">
    <text evidence="3">Belongs to the CheB family.</text>
</comment>
<keyword evidence="1 3" id="KW-0378">Hydrolase</keyword>
<comment type="function">
    <text evidence="3">Involved in chemotaxis. Part of a chemotaxis signal transduction system that modulates chemotaxis in response to various stimuli. Catalyzes the demethylation of specific methylglutamate residues introduced into the chemoreceptors (methyl-accepting chemotaxis proteins or MCP) by CheR. Also mediates the irreversible deamidation of specific glutamine residues to glutamic acid.</text>
</comment>
<comment type="PTM">
    <text evidence="3">Phosphorylated by CheA. Phosphorylation of the N-terminal regulatory domain activates the methylesterase activity.</text>
</comment>
<gene>
    <name evidence="3" type="primary">cheB</name>
    <name evidence="8" type="ORF">SAMN04488054_13028</name>
</gene>
<dbReference type="RefSeq" id="WP_090928126.1">
    <property type="nucleotide sequence ID" value="NZ_FOTY01000030.1"/>
</dbReference>
<comment type="catalytic activity">
    <reaction evidence="2 3">
        <text>[protein]-L-glutamate 5-O-methyl ester + H2O = L-glutamyl-[protein] + methanol + H(+)</text>
        <dbReference type="Rhea" id="RHEA:23236"/>
        <dbReference type="Rhea" id="RHEA-COMP:10208"/>
        <dbReference type="Rhea" id="RHEA-COMP:10311"/>
        <dbReference type="ChEBI" id="CHEBI:15377"/>
        <dbReference type="ChEBI" id="CHEBI:15378"/>
        <dbReference type="ChEBI" id="CHEBI:17790"/>
        <dbReference type="ChEBI" id="CHEBI:29973"/>
        <dbReference type="ChEBI" id="CHEBI:82795"/>
        <dbReference type="EC" id="3.1.1.61"/>
    </reaction>
</comment>
<dbReference type="SUPFAM" id="SSF52172">
    <property type="entry name" value="CheY-like"/>
    <property type="match status" value="1"/>
</dbReference>
<dbReference type="InterPro" id="IPR008248">
    <property type="entry name" value="CheB-like"/>
</dbReference>
<feature type="modified residue" description="4-aspartylphosphate" evidence="3 5">
    <location>
        <position position="54"/>
    </location>
</feature>
<dbReference type="InterPro" id="IPR035909">
    <property type="entry name" value="CheB_C"/>
</dbReference>
<comment type="domain">
    <text evidence="3">Contains a C-terminal catalytic domain, and an N-terminal region which modulates catalytic activity.</text>
</comment>
<dbReference type="InterPro" id="IPR001789">
    <property type="entry name" value="Sig_transdc_resp-reg_receiver"/>
</dbReference>
<evidence type="ECO:0000256" key="1">
    <source>
        <dbReference type="ARBA" id="ARBA00022801"/>
    </source>
</evidence>
<dbReference type="InterPro" id="IPR000673">
    <property type="entry name" value="Sig_transdc_resp-reg_Me-estase"/>
</dbReference>
<keyword evidence="3 4" id="KW-0145">Chemotaxis</keyword>